<gene>
    <name evidence="3" type="primary">g6889</name>
    <name evidence="3" type="ORF">EsDP_00006889</name>
</gene>
<evidence type="ECO:0000313" key="4">
    <source>
        <dbReference type="Proteomes" id="UP001562357"/>
    </source>
</evidence>
<dbReference type="Pfam" id="PF01984">
    <property type="entry name" value="dsDNA_bind"/>
    <property type="match status" value="1"/>
</dbReference>
<dbReference type="EMBL" id="BAAFGZ010000459">
    <property type="protein sequence ID" value="GAB0138663.1"/>
    <property type="molecule type" value="Genomic_DNA"/>
</dbReference>
<dbReference type="InterPro" id="IPR036883">
    <property type="entry name" value="PDCD5-like_sf"/>
</dbReference>
<dbReference type="Gene3D" id="1.10.8.140">
    <property type="entry name" value="PDCD5-like"/>
    <property type="match status" value="1"/>
</dbReference>
<protein>
    <recommendedName>
        <fullName evidence="5">DNA-binding TFAR19-related protein</fullName>
    </recommendedName>
</protein>
<dbReference type="InterPro" id="IPR002836">
    <property type="entry name" value="PDCD5-like"/>
</dbReference>
<evidence type="ECO:0008006" key="5">
    <source>
        <dbReference type="Google" id="ProtNLM"/>
    </source>
</evidence>
<comment type="caution">
    <text evidence="3">The sequence shown here is derived from an EMBL/GenBank/DDBJ whole genome shotgun (WGS) entry which is preliminary data.</text>
</comment>
<dbReference type="Proteomes" id="UP001562357">
    <property type="component" value="Unassembled WGS sequence"/>
</dbReference>
<proteinExistence type="inferred from homology"/>
<evidence type="ECO:0000313" key="3">
    <source>
        <dbReference type="EMBL" id="GAB0138663.1"/>
    </source>
</evidence>
<feature type="compositionally biased region" description="Basic and acidic residues" evidence="2">
    <location>
        <begin position="67"/>
        <end position="78"/>
    </location>
</feature>
<name>A0ABQ0CZ25_9HYPO</name>
<feature type="region of interest" description="Disordered" evidence="2">
    <location>
        <begin position="46"/>
        <end position="80"/>
    </location>
</feature>
<dbReference type="PANTHER" id="PTHR10840">
    <property type="entry name" value="PROGRAMMED CELL DEATH PROTEIN 5"/>
    <property type="match status" value="1"/>
</dbReference>
<feature type="region of interest" description="Disordered" evidence="2">
    <location>
        <begin position="145"/>
        <end position="164"/>
    </location>
</feature>
<dbReference type="SUPFAM" id="SSF46950">
    <property type="entry name" value="Double-stranded DNA-binding domain"/>
    <property type="match status" value="1"/>
</dbReference>
<reference evidence="4" key="1">
    <citation type="submission" date="2024-06" db="EMBL/GenBank/DDBJ databases">
        <title>Draft Genome Sequences of Epichloe bromicola Strains Isolated from Elymus ciliaris.</title>
        <authorList>
            <consortium name="Epichloe bromicola genome sequencing consortium"/>
            <person name="Miura A."/>
            <person name="Imano S."/>
            <person name="Ashida A."/>
            <person name="Sato I."/>
            <person name="Chiba S."/>
            <person name="Tanaka A."/>
            <person name="Camagna M."/>
            <person name="Takemoto D."/>
        </authorList>
    </citation>
    <scope>NUCLEOTIDE SEQUENCE [LARGE SCALE GENOMIC DNA]</scope>
    <source>
        <strain evidence="4">DP</strain>
    </source>
</reference>
<evidence type="ECO:0000256" key="2">
    <source>
        <dbReference type="SAM" id="MobiDB-lite"/>
    </source>
</evidence>
<feature type="compositionally biased region" description="Acidic residues" evidence="2">
    <location>
        <begin position="154"/>
        <end position="164"/>
    </location>
</feature>
<keyword evidence="4" id="KW-1185">Reference proteome</keyword>
<evidence type="ECO:0000256" key="1">
    <source>
        <dbReference type="ARBA" id="ARBA00010490"/>
    </source>
</evidence>
<organism evidence="3 4">
    <name type="scientific">Epichloe bromicola</name>
    <dbReference type="NCBI Taxonomy" id="79588"/>
    <lineage>
        <taxon>Eukaryota</taxon>
        <taxon>Fungi</taxon>
        <taxon>Dikarya</taxon>
        <taxon>Ascomycota</taxon>
        <taxon>Pezizomycotina</taxon>
        <taxon>Sordariomycetes</taxon>
        <taxon>Hypocreomycetidae</taxon>
        <taxon>Hypocreales</taxon>
        <taxon>Clavicipitaceae</taxon>
        <taxon>Epichloe</taxon>
    </lineage>
</organism>
<feature type="compositionally biased region" description="Gly residues" evidence="2">
    <location>
        <begin position="51"/>
        <end position="66"/>
    </location>
</feature>
<sequence length="164" mass="18125">MGAMGSVNLFTPKKFPRAQTGNFPKLELAWLIAELQIRKARLEQLKAQSGSAGGGGGGSSSGGQGQEGKKQQQEDARQHMLNQILHPEAADRLGRIRLVKEQRATDIENRLITLAQTGQLRQKVTEAQLKELLNAVADNKEEEKIVVSRRKGWDDDDDDDLLDL</sequence>
<comment type="similarity">
    <text evidence="1">Belongs to the PDCD5 family.</text>
</comment>
<accession>A0ABQ0CZ25</accession>
<dbReference type="PANTHER" id="PTHR10840:SF0">
    <property type="entry name" value="PROGRAMMED CELL DEATH PROTEIN 5"/>
    <property type="match status" value="1"/>
</dbReference>